<comment type="subcellular location">
    <subcellularLocation>
        <location evidence="1">Membrane</location>
        <topology evidence="1">Multi-pass membrane protein</topology>
    </subcellularLocation>
</comment>
<evidence type="ECO:0000256" key="2">
    <source>
        <dbReference type="ARBA" id="ARBA00022692"/>
    </source>
</evidence>
<feature type="domain" description="G-protein coupled receptors family 1 profile" evidence="10">
    <location>
        <begin position="52"/>
        <end position="301"/>
    </location>
</feature>
<evidence type="ECO:0000256" key="1">
    <source>
        <dbReference type="ARBA" id="ARBA00004141"/>
    </source>
</evidence>
<evidence type="ECO:0000313" key="12">
    <source>
        <dbReference type="Proteomes" id="UP000694621"/>
    </source>
</evidence>
<dbReference type="PROSITE" id="PS50262">
    <property type="entry name" value="G_PROTEIN_RECEP_F1_2"/>
    <property type="match status" value="1"/>
</dbReference>
<feature type="transmembrane region" description="Helical" evidence="9">
    <location>
        <begin position="153"/>
        <end position="174"/>
    </location>
</feature>
<dbReference type="PRINTS" id="PR00237">
    <property type="entry name" value="GPCRRHODOPSN"/>
</dbReference>
<feature type="transmembrane region" description="Helical" evidence="9">
    <location>
        <begin position="280"/>
        <end position="308"/>
    </location>
</feature>
<evidence type="ECO:0000313" key="11">
    <source>
        <dbReference type="Ensembl" id="ENSAMXP00005017040.1"/>
    </source>
</evidence>
<keyword evidence="6" id="KW-0675">Receptor</keyword>
<feature type="region of interest" description="Disordered" evidence="8">
    <location>
        <begin position="354"/>
        <end position="383"/>
    </location>
</feature>
<evidence type="ECO:0000256" key="9">
    <source>
        <dbReference type="SAM" id="Phobius"/>
    </source>
</evidence>
<keyword evidence="4" id="KW-0297">G-protein coupled receptor</keyword>
<dbReference type="Ensembl" id="ENSAMXT00005018828.1">
    <property type="protein sequence ID" value="ENSAMXP00005017040.1"/>
    <property type="gene ID" value="ENSAMXG00005008903.1"/>
</dbReference>
<evidence type="ECO:0000256" key="8">
    <source>
        <dbReference type="SAM" id="MobiDB-lite"/>
    </source>
</evidence>
<keyword evidence="2 9" id="KW-0812">Transmembrane</keyword>
<evidence type="ECO:0000256" key="7">
    <source>
        <dbReference type="ARBA" id="ARBA00023224"/>
    </source>
</evidence>
<protein>
    <submittedName>
        <fullName evidence="11">Probable G-protein coupled receptor 151</fullName>
    </submittedName>
</protein>
<dbReference type="Gene3D" id="1.20.1070.10">
    <property type="entry name" value="Rhodopsin 7-helix transmembrane proteins"/>
    <property type="match status" value="1"/>
</dbReference>
<evidence type="ECO:0000259" key="10">
    <source>
        <dbReference type="PROSITE" id="PS50262"/>
    </source>
</evidence>
<dbReference type="PANTHER" id="PTHR45695">
    <property type="entry name" value="LEUCOKININ RECEPTOR-RELATED"/>
    <property type="match status" value="1"/>
</dbReference>
<proteinExistence type="predicted"/>
<reference evidence="11" key="1">
    <citation type="submission" date="2025-08" db="UniProtKB">
        <authorList>
            <consortium name="Ensembl"/>
        </authorList>
    </citation>
    <scope>IDENTIFICATION</scope>
</reference>
<evidence type="ECO:0000256" key="6">
    <source>
        <dbReference type="ARBA" id="ARBA00023170"/>
    </source>
</evidence>
<accession>A0A8B9HZ10</accession>
<name>A0A8B9HZ10_ASTMX</name>
<keyword evidence="7" id="KW-0807">Transducer</keyword>
<dbReference type="Proteomes" id="UP000694621">
    <property type="component" value="Unplaced"/>
</dbReference>
<evidence type="ECO:0000256" key="4">
    <source>
        <dbReference type="ARBA" id="ARBA00023040"/>
    </source>
</evidence>
<gene>
    <name evidence="11" type="primary">LOC103046721</name>
</gene>
<dbReference type="InterPro" id="IPR017452">
    <property type="entry name" value="GPCR_Rhodpsn_7TM"/>
</dbReference>
<organism evidence="11 12">
    <name type="scientific">Astyanax mexicanus</name>
    <name type="common">Blind cave fish</name>
    <name type="synonym">Astyanax fasciatus mexicanus</name>
    <dbReference type="NCBI Taxonomy" id="7994"/>
    <lineage>
        <taxon>Eukaryota</taxon>
        <taxon>Metazoa</taxon>
        <taxon>Chordata</taxon>
        <taxon>Craniata</taxon>
        <taxon>Vertebrata</taxon>
        <taxon>Euteleostomi</taxon>
        <taxon>Actinopterygii</taxon>
        <taxon>Neopterygii</taxon>
        <taxon>Teleostei</taxon>
        <taxon>Ostariophysi</taxon>
        <taxon>Characiformes</taxon>
        <taxon>Characoidei</taxon>
        <taxon>Acestrorhamphidae</taxon>
        <taxon>Acestrorhamphinae</taxon>
        <taxon>Astyanax</taxon>
    </lineage>
</organism>
<dbReference type="SUPFAM" id="SSF81321">
    <property type="entry name" value="Family A G protein-coupled receptor-like"/>
    <property type="match status" value="1"/>
</dbReference>
<dbReference type="GO" id="GO:0004930">
    <property type="term" value="F:G protein-coupled receptor activity"/>
    <property type="evidence" value="ECO:0007669"/>
    <property type="project" value="UniProtKB-KW"/>
</dbReference>
<keyword evidence="3 9" id="KW-1133">Transmembrane helix</keyword>
<evidence type="ECO:0000256" key="5">
    <source>
        <dbReference type="ARBA" id="ARBA00023136"/>
    </source>
</evidence>
<dbReference type="Pfam" id="PF00001">
    <property type="entry name" value="7tm_1"/>
    <property type="match status" value="1"/>
</dbReference>
<feature type="transmembrane region" description="Helical" evidence="9">
    <location>
        <begin position="243"/>
        <end position="260"/>
    </location>
</feature>
<dbReference type="InterPro" id="IPR000276">
    <property type="entry name" value="GPCR_Rhodpsn"/>
</dbReference>
<keyword evidence="5 9" id="KW-0472">Membrane</keyword>
<dbReference type="OrthoDB" id="9009799at2759"/>
<sequence>MRLKMLVSYLETSANVSTFVAFDGGVQQLNGEDTALILPFVLGAICALGIGGNVLLLAVLTHNVKATGASDTAALLTNLSAADLLLLALCAPARALTYRARAWTLGPVACRMTEWLQHGCLAGKAFTLALLGRARHDLHTRVASDAHLKVKRTALTVCAVWTTALAFPVADIVFSNLHVKGNVSLCVSELAPHSSGFVRAYGKVLPLAAYAAPVLFAAVCHIRNIFKSIPRAREASAARRGEIALSLLSVTAANALALLPEWGAWAWSRHSAREGCGPPAALLVFAQVCMYLSSALTPAILLSTLVPLRESLTRACVRVASRRAAVNNAKMHSEGGTSEVLADSLGRPLPDLEHFWSGRQNPTVPDNTDPFPWERMDQGNTDL</sequence>
<feature type="transmembrane region" description="Helical" evidence="9">
    <location>
        <begin position="204"/>
        <end position="222"/>
    </location>
</feature>
<evidence type="ECO:0000256" key="3">
    <source>
        <dbReference type="ARBA" id="ARBA00022989"/>
    </source>
</evidence>
<dbReference type="AlphaFoldDB" id="A0A8B9HZ10"/>
<feature type="transmembrane region" description="Helical" evidence="9">
    <location>
        <begin position="36"/>
        <end position="60"/>
    </location>
</feature>
<dbReference type="GO" id="GO:0005886">
    <property type="term" value="C:plasma membrane"/>
    <property type="evidence" value="ECO:0007669"/>
    <property type="project" value="TreeGrafter"/>
</dbReference>
<dbReference type="PANTHER" id="PTHR45695:SF21">
    <property type="entry name" value="G-PROTEIN COUPLED RECEPTOR 151-RELATED"/>
    <property type="match status" value="1"/>
</dbReference>